<keyword evidence="4" id="KW-0378">Hydrolase</keyword>
<dbReference type="GO" id="GO:0004519">
    <property type="term" value="F:endonuclease activity"/>
    <property type="evidence" value="ECO:0007669"/>
    <property type="project" value="UniProtKB-KW"/>
</dbReference>
<dbReference type="Pfam" id="PF03852">
    <property type="entry name" value="Vsr"/>
    <property type="match status" value="1"/>
</dbReference>
<dbReference type="SUPFAM" id="SSF52980">
    <property type="entry name" value="Restriction endonuclease-like"/>
    <property type="match status" value="1"/>
</dbReference>
<evidence type="ECO:0000256" key="3">
    <source>
        <dbReference type="ARBA" id="ARBA00022763"/>
    </source>
</evidence>
<sequence>MREQDTAAGGRTVRELTLPDGRIARASMALRLYRRTRRIRAYLRWSDRGVTKERYVGEVAHATRAENLRTAWVMARALGDIAELSDGRQSSARVVPESWASSPATRNVMRANRSRDTKPETLLRSRLHAMGLRYRVSRRPLPELRRTADLVFTGARVAVFVDGCYWHGCPEHHRPATKNSEFWKTKIEGNRARDIETTALLTKAGWTVIRIWEHEPIEGAAQRVLAAVRTGTTSS</sequence>
<evidence type="ECO:0000313" key="7">
    <source>
        <dbReference type="EMBL" id="PWU43492.1"/>
    </source>
</evidence>
<dbReference type="CDD" id="cd00221">
    <property type="entry name" value="Vsr"/>
    <property type="match status" value="1"/>
</dbReference>
<dbReference type="OrthoDB" id="9801520at2"/>
<evidence type="ECO:0000256" key="4">
    <source>
        <dbReference type="ARBA" id="ARBA00022801"/>
    </source>
</evidence>
<evidence type="ECO:0000313" key="8">
    <source>
        <dbReference type="Proteomes" id="UP000245683"/>
    </source>
</evidence>
<accession>A0A317JVM4</accession>
<dbReference type="InterPro" id="IPR011335">
    <property type="entry name" value="Restrct_endonuc-II-like"/>
</dbReference>
<keyword evidence="1" id="KW-0540">Nuclease</keyword>
<dbReference type="InterPro" id="IPR004603">
    <property type="entry name" value="DNA_mismatch_endonuc_vsr"/>
</dbReference>
<organism evidence="7 8">
    <name type="scientific">Micromonospora globispora</name>
    <dbReference type="NCBI Taxonomy" id="1450148"/>
    <lineage>
        <taxon>Bacteria</taxon>
        <taxon>Bacillati</taxon>
        <taxon>Actinomycetota</taxon>
        <taxon>Actinomycetes</taxon>
        <taxon>Micromonosporales</taxon>
        <taxon>Micromonosporaceae</taxon>
        <taxon>Micromonospora</taxon>
    </lineage>
</organism>
<evidence type="ECO:0000256" key="6">
    <source>
        <dbReference type="ARBA" id="ARBA00029466"/>
    </source>
</evidence>
<keyword evidence="2 7" id="KW-0255">Endonuclease</keyword>
<dbReference type="AlphaFoldDB" id="A0A317JVM4"/>
<dbReference type="NCBIfam" id="TIGR00632">
    <property type="entry name" value="vsr"/>
    <property type="match status" value="1"/>
</dbReference>
<keyword evidence="8" id="KW-1185">Reference proteome</keyword>
<protein>
    <submittedName>
        <fullName evidence="7">Very short patch repair endonuclease</fullName>
    </submittedName>
</protein>
<reference evidence="8" key="1">
    <citation type="submission" date="2018-05" db="EMBL/GenBank/DDBJ databases">
        <title>Micromonospora globispora sp. nov. and Micromonospora rugosa sp. nov., isolated from marine sediment.</title>
        <authorList>
            <person name="Carro L."/>
            <person name="Aysel V."/>
            <person name="Cetin D."/>
            <person name="Igual J.M."/>
            <person name="Klenk H.-P."/>
            <person name="Trujillo M.E."/>
            <person name="Sahin N."/>
        </authorList>
    </citation>
    <scope>NUCLEOTIDE SEQUENCE [LARGE SCALE GENOMIC DNA]</scope>
    <source>
        <strain evidence="8">S2904</strain>
    </source>
</reference>
<dbReference type="EMBL" id="QGSV01000438">
    <property type="protein sequence ID" value="PWU43492.1"/>
    <property type="molecule type" value="Genomic_DNA"/>
</dbReference>
<dbReference type="GO" id="GO:0006298">
    <property type="term" value="P:mismatch repair"/>
    <property type="evidence" value="ECO:0007669"/>
    <property type="project" value="InterPro"/>
</dbReference>
<comment type="caution">
    <text evidence="7">The sequence shown here is derived from an EMBL/GenBank/DDBJ whole genome shotgun (WGS) entry which is preliminary data.</text>
</comment>
<dbReference type="Proteomes" id="UP000245683">
    <property type="component" value="Unassembled WGS sequence"/>
</dbReference>
<dbReference type="Gene3D" id="3.40.960.10">
    <property type="entry name" value="VSR Endonuclease"/>
    <property type="match status" value="1"/>
</dbReference>
<name>A0A317JVM4_9ACTN</name>
<evidence type="ECO:0000256" key="1">
    <source>
        <dbReference type="ARBA" id="ARBA00022722"/>
    </source>
</evidence>
<evidence type="ECO:0000256" key="5">
    <source>
        <dbReference type="ARBA" id="ARBA00023204"/>
    </source>
</evidence>
<proteinExistence type="inferred from homology"/>
<keyword evidence="5" id="KW-0234">DNA repair</keyword>
<keyword evidence="3" id="KW-0227">DNA damage</keyword>
<comment type="similarity">
    <text evidence="6">Belongs to the Vsr family.</text>
</comment>
<dbReference type="GO" id="GO:0016787">
    <property type="term" value="F:hydrolase activity"/>
    <property type="evidence" value="ECO:0007669"/>
    <property type="project" value="UniProtKB-KW"/>
</dbReference>
<evidence type="ECO:0000256" key="2">
    <source>
        <dbReference type="ARBA" id="ARBA00022759"/>
    </source>
</evidence>
<gene>
    <name evidence="7" type="ORF">DLJ46_31365</name>
</gene>